<evidence type="ECO:0000313" key="2">
    <source>
        <dbReference type="EMBL" id="MPC10973.1"/>
    </source>
</evidence>
<evidence type="ECO:0000313" key="3">
    <source>
        <dbReference type="Proteomes" id="UP000324222"/>
    </source>
</evidence>
<dbReference type="AlphaFoldDB" id="A0A5B7CU17"/>
<gene>
    <name evidence="2" type="ORF">E2C01_003619</name>
</gene>
<dbReference type="Proteomes" id="UP000324222">
    <property type="component" value="Unassembled WGS sequence"/>
</dbReference>
<comment type="caution">
    <text evidence="2">The sequence shown here is derived from an EMBL/GenBank/DDBJ whole genome shotgun (WGS) entry which is preliminary data.</text>
</comment>
<organism evidence="2 3">
    <name type="scientific">Portunus trituberculatus</name>
    <name type="common">Swimming crab</name>
    <name type="synonym">Neptunus trituberculatus</name>
    <dbReference type="NCBI Taxonomy" id="210409"/>
    <lineage>
        <taxon>Eukaryota</taxon>
        <taxon>Metazoa</taxon>
        <taxon>Ecdysozoa</taxon>
        <taxon>Arthropoda</taxon>
        <taxon>Crustacea</taxon>
        <taxon>Multicrustacea</taxon>
        <taxon>Malacostraca</taxon>
        <taxon>Eumalacostraca</taxon>
        <taxon>Eucarida</taxon>
        <taxon>Decapoda</taxon>
        <taxon>Pleocyemata</taxon>
        <taxon>Brachyura</taxon>
        <taxon>Eubrachyura</taxon>
        <taxon>Portunoidea</taxon>
        <taxon>Portunidae</taxon>
        <taxon>Portuninae</taxon>
        <taxon>Portunus</taxon>
    </lineage>
</organism>
<accession>A0A5B7CU17</accession>
<dbReference type="EMBL" id="VSRR010000139">
    <property type="protein sequence ID" value="MPC10973.1"/>
    <property type="molecule type" value="Genomic_DNA"/>
</dbReference>
<protein>
    <recommendedName>
        <fullName evidence="4">Secreted protein</fullName>
    </recommendedName>
</protein>
<keyword evidence="3" id="KW-1185">Reference proteome</keyword>
<sequence length="64" mass="7106">MKMVMMTQLPTFCCCIVSIICCVWARLVSRLLSSPSTCDARDSNSRTNILTKGLINCDVSQEDC</sequence>
<evidence type="ECO:0008006" key="4">
    <source>
        <dbReference type="Google" id="ProtNLM"/>
    </source>
</evidence>
<keyword evidence="1" id="KW-0732">Signal</keyword>
<feature type="signal peptide" evidence="1">
    <location>
        <begin position="1"/>
        <end position="25"/>
    </location>
</feature>
<proteinExistence type="predicted"/>
<name>A0A5B7CU17_PORTR</name>
<feature type="chain" id="PRO_5022844683" description="Secreted protein" evidence="1">
    <location>
        <begin position="26"/>
        <end position="64"/>
    </location>
</feature>
<evidence type="ECO:0000256" key="1">
    <source>
        <dbReference type="SAM" id="SignalP"/>
    </source>
</evidence>
<reference evidence="2 3" key="1">
    <citation type="submission" date="2019-05" db="EMBL/GenBank/DDBJ databases">
        <title>Another draft genome of Portunus trituberculatus and its Hox gene families provides insights of decapod evolution.</title>
        <authorList>
            <person name="Jeong J.-H."/>
            <person name="Song I."/>
            <person name="Kim S."/>
            <person name="Choi T."/>
            <person name="Kim D."/>
            <person name="Ryu S."/>
            <person name="Kim W."/>
        </authorList>
    </citation>
    <scope>NUCLEOTIDE SEQUENCE [LARGE SCALE GENOMIC DNA]</scope>
    <source>
        <tissue evidence="2">Muscle</tissue>
    </source>
</reference>